<dbReference type="STRING" id="64969.SAMN02745127_01491"/>
<organism evidence="1 2">
    <name type="scientific">Oceanospirillum multiglobuliferum</name>
    <dbReference type="NCBI Taxonomy" id="64969"/>
    <lineage>
        <taxon>Bacteria</taxon>
        <taxon>Pseudomonadati</taxon>
        <taxon>Pseudomonadota</taxon>
        <taxon>Gammaproteobacteria</taxon>
        <taxon>Oceanospirillales</taxon>
        <taxon>Oceanospirillaceae</taxon>
        <taxon>Oceanospirillum</taxon>
    </lineage>
</organism>
<dbReference type="AlphaFoldDB" id="A0A1T4PH75"/>
<evidence type="ECO:0008006" key="3">
    <source>
        <dbReference type="Google" id="ProtNLM"/>
    </source>
</evidence>
<evidence type="ECO:0000313" key="2">
    <source>
        <dbReference type="Proteomes" id="UP000191418"/>
    </source>
</evidence>
<proteinExistence type="predicted"/>
<dbReference type="InterPro" id="IPR015943">
    <property type="entry name" value="WD40/YVTN_repeat-like_dom_sf"/>
</dbReference>
<comment type="caution">
    <text evidence="1">The sequence shown here is derived from an EMBL/GenBank/DDBJ whole genome shotgun (WGS) entry which is preliminary data.</text>
</comment>
<dbReference type="Proteomes" id="UP000191418">
    <property type="component" value="Unassembled WGS sequence"/>
</dbReference>
<dbReference type="InterPro" id="IPR008311">
    <property type="entry name" value="UCP028101"/>
</dbReference>
<reference evidence="1 2" key="1">
    <citation type="submission" date="2017-01" db="EMBL/GenBank/DDBJ databases">
        <title>Genome Sequencing of a Marine Spirillum, Oceanospirillum multiglobuliferum ATCC 33336, from Japan.</title>
        <authorList>
            <person name="Carney J.G."/>
            <person name="Trachtenberg A.M."/>
            <person name="Rheaume B.A."/>
            <person name="Linnane J.D."/>
            <person name="Pitts N.L."/>
            <person name="Mykles D.L."/>
            <person name="Maclea K.S."/>
        </authorList>
    </citation>
    <scope>NUCLEOTIDE SEQUENCE [LARGE SCALE GENOMIC DNA]</scope>
    <source>
        <strain evidence="1 2">ATCC 33336</strain>
    </source>
</reference>
<keyword evidence="2" id="KW-1185">Reference proteome</keyword>
<name>A0A1T4PH75_9GAMM</name>
<dbReference type="PROSITE" id="PS51318">
    <property type="entry name" value="TAT"/>
    <property type="match status" value="1"/>
</dbReference>
<dbReference type="RefSeq" id="WP_078745098.1">
    <property type="nucleotide sequence ID" value="NZ_FUXG01000008.1"/>
</dbReference>
<dbReference type="InterPro" id="IPR006311">
    <property type="entry name" value="TAT_signal"/>
</dbReference>
<accession>A0A1T4PH75</accession>
<dbReference type="OrthoDB" id="5624218at2"/>
<dbReference type="PIRSF" id="PIRSF028101">
    <property type="entry name" value="UCP028101"/>
    <property type="match status" value="1"/>
</dbReference>
<dbReference type="EMBL" id="MTSM01000008">
    <property type="protein sequence ID" value="OPX55553.1"/>
    <property type="molecule type" value="Genomic_DNA"/>
</dbReference>
<dbReference type="Gene3D" id="2.130.10.10">
    <property type="entry name" value="YVTN repeat-like/Quinoprotein amine dehydrogenase"/>
    <property type="match status" value="1"/>
</dbReference>
<dbReference type="SUPFAM" id="SSF69322">
    <property type="entry name" value="Tricorn protease domain 2"/>
    <property type="match status" value="1"/>
</dbReference>
<dbReference type="Pfam" id="PF07433">
    <property type="entry name" value="DUF1513"/>
    <property type="match status" value="1"/>
</dbReference>
<protein>
    <recommendedName>
        <fullName evidence="3">DUF1513 domain-containing protein</fullName>
    </recommendedName>
</protein>
<sequence length="390" mass="43277">MLSKSLSRRQLLSTLGSTAVGLSASGLGGAGLTLFSQSTQASSQPEQQYLQLASSATQKIEKDKQHQLLSLQGATLGQTISGWRGHQVAVSPDQRYLVSIARRPGRQLLVLDQTTGQHFRVQAAEQRHYYGHGIFSADQRRFYCPENDYDNARGVIGVYDVNAGFKRINEWSSYGIGPHQIAWLPKADQQPNPIMVVANGGLETHPDYPRIILNPDSMQPNLSYIDQSGALIDQVKPDHHQLSLRHLDVTEDGQVWVGAQYQGLVHESPTLIFNHRIGQKKLQEVDAQPALWAELQGYIASVSAHPKQDTLCITAPKANSVTFWQRTTGQLIARQKLSDCAGVCAHPSKPFYIVSNGEGDLVVYHASTGNIMWQTRFDQLHWDNHLTWIG</sequence>
<gene>
    <name evidence="1" type="ORF">BTE48_07985</name>
</gene>
<evidence type="ECO:0000313" key="1">
    <source>
        <dbReference type="EMBL" id="OPX55553.1"/>
    </source>
</evidence>